<feature type="transmembrane region" description="Helical" evidence="2">
    <location>
        <begin position="216"/>
        <end position="239"/>
    </location>
</feature>
<evidence type="ECO:0000256" key="1">
    <source>
        <dbReference type="SAM" id="MobiDB-lite"/>
    </source>
</evidence>
<accession>A0A8H6U2Y9</accession>
<keyword evidence="2" id="KW-1133">Transmembrane helix</keyword>
<comment type="caution">
    <text evidence="3">The sequence shown here is derived from an EMBL/GenBank/DDBJ whole genome shotgun (WGS) entry which is preliminary data.</text>
</comment>
<proteinExistence type="predicted"/>
<protein>
    <submittedName>
        <fullName evidence="3">Uncharacterized protein</fullName>
    </submittedName>
</protein>
<feature type="transmembrane region" description="Helical" evidence="2">
    <location>
        <begin position="298"/>
        <end position="323"/>
    </location>
</feature>
<feature type="transmembrane region" description="Helical" evidence="2">
    <location>
        <begin position="259"/>
        <end position="278"/>
    </location>
</feature>
<name>A0A8H6U2Y9_9AGAR</name>
<feature type="transmembrane region" description="Helical" evidence="2">
    <location>
        <begin position="184"/>
        <end position="204"/>
    </location>
</feature>
<gene>
    <name evidence="3" type="ORF">MVEN_02501100</name>
</gene>
<evidence type="ECO:0000313" key="3">
    <source>
        <dbReference type="EMBL" id="KAF7328725.1"/>
    </source>
</evidence>
<keyword evidence="2" id="KW-0472">Membrane</keyword>
<reference evidence="3" key="1">
    <citation type="submission" date="2020-05" db="EMBL/GenBank/DDBJ databases">
        <title>Mycena genomes resolve the evolution of fungal bioluminescence.</title>
        <authorList>
            <person name="Tsai I.J."/>
        </authorList>
    </citation>
    <scope>NUCLEOTIDE SEQUENCE</scope>
    <source>
        <strain evidence="3">CCC161011</strain>
    </source>
</reference>
<keyword evidence="4" id="KW-1185">Reference proteome</keyword>
<dbReference type="AlphaFoldDB" id="A0A8H6U2Y9"/>
<keyword evidence="2" id="KW-0812">Transmembrane</keyword>
<feature type="region of interest" description="Disordered" evidence="1">
    <location>
        <begin position="359"/>
        <end position="390"/>
    </location>
</feature>
<evidence type="ECO:0000256" key="2">
    <source>
        <dbReference type="SAM" id="Phobius"/>
    </source>
</evidence>
<evidence type="ECO:0000313" key="4">
    <source>
        <dbReference type="Proteomes" id="UP000620124"/>
    </source>
</evidence>
<dbReference type="EMBL" id="JACAZI010000034">
    <property type="protein sequence ID" value="KAF7328725.1"/>
    <property type="molecule type" value="Genomic_DNA"/>
</dbReference>
<sequence>MALQCGSAPEDRIPSVPTPPLLWLSPHYQLNSTVRCPTSAQPRISFRDQHIACGPTTGQPVRLSIRLFLCISPPFSSYNSACLLPPPSIPMASVISVGLTKTIAELLLYGVYLVLFFAVVYLFRGRFLASKHRPVLLELGILFQFLTITAHLIASVVEAYSCLANTESVATAKICFLKLDGPSAVANTALFVIASLITDILVIHRQSVIWRHNWKAVAFPLFFLFAQGVGGVGVLVTLASETEGRVTLLSLSNAWVTTTLVASLVISLYCSGMIYWKISRIARQFNMLEGSISGGSRLMTVVAIIIESAGIQTSITVALLIAFENEFNGAAVMEGIGPAMFGISTVLIHGRVGLGWARQDHESTSSGEGQAHSARTLRLESVSRRTSMWP</sequence>
<dbReference type="OrthoDB" id="3041822at2759"/>
<organism evidence="3 4">
    <name type="scientific">Mycena venus</name>
    <dbReference type="NCBI Taxonomy" id="2733690"/>
    <lineage>
        <taxon>Eukaryota</taxon>
        <taxon>Fungi</taxon>
        <taxon>Dikarya</taxon>
        <taxon>Basidiomycota</taxon>
        <taxon>Agaricomycotina</taxon>
        <taxon>Agaricomycetes</taxon>
        <taxon>Agaricomycetidae</taxon>
        <taxon>Agaricales</taxon>
        <taxon>Marasmiineae</taxon>
        <taxon>Mycenaceae</taxon>
        <taxon>Mycena</taxon>
    </lineage>
</organism>
<feature type="transmembrane region" description="Helical" evidence="2">
    <location>
        <begin position="329"/>
        <end position="348"/>
    </location>
</feature>
<feature type="transmembrane region" description="Helical" evidence="2">
    <location>
        <begin position="106"/>
        <end position="123"/>
    </location>
</feature>
<feature type="transmembrane region" description="Helical" evidence="2">
    <location>
        <begin position="135"/>
        <end position="157"/>
    </location>
</feature>
<dbReference type="Proteomes" id="UP000620124">
    <property type="component" value="Unassembled WGS sequence"/>
</dbReference>